<proteinExistence type="predicted"/>
<evidence type="ECO:0008006" key="4">
    <source>
        <dbReference type="Google" id="ProtNLM"/>
    </source>
</evidence>
<organism evidence="2 3">
    <name type="scientific">Actinokineospora auranticolor</name>
    <dbReference type="NCBI Taxonomy" id="155976"/>
    <lineage>
        <taxon>Bacteria</taxon>
        <taxon>Bacillati</taxon>
        <taxon>Actinomycetota</taxon>
        <taxon>Actinomycetes</taxon>
        <taxon>Pseudonocardiales</taxon>
        <taxon>Pseudonocardiaceae</taxon>
        <taxon>Actinokineospora</taxon>
    </lineage>
</organism>
<accession>A0A2S6GPQ5</accession>
<reference evidence="2 3" key="1">
    <citation type="submission" date="2018-02" db="EMBL/GenBank/DDBJ databases">
        <title>Genomic Encyclopedia of Archaeal and Bacterial Type Strains, Phase II (KMG-II): from individual species to whole genera.</title>
        <authorList>
            <person name="Goeker M."/>
        </authorList>
    </citation>
    <scope>NUCLEOTIDE SEQUENCE [LARGE SCALE GENOMIC DNA]</scope>
    <source>
        <strain evidence="2 3">YU 961-1</strain>
    </source>
</reference>
<gene>
    <name evidence="2" type="ORF">CLV40_108197</name>
</gene>
<dbReference type="EMBL" id="PTIX01000008">
    <property type="protein sequence ID" value="PPK67199.1"/>
    <property type="molecule type" value="Genomic_DNA"/>
</dbReference>
<dbReference type="RefSeq" id="WP_104479944.1">
    <property type="nucleotide sequence ID" value="NZ_CP154825.1"/>
</dbReference>
<keyword evidence="1" id="KW-0812">Transmembrane</keyword>
<feature type="transmembrane region" description="Helical" evidence="1">
    <location>
        <begin position="172"/>
        <end position="196"/>
    </location>
</feature>
<keyword evidence="3" id="KW-1185">Reference proteome</keyword>
<feature type="transmembrane region" description="Helical" evidence="1">
    <location>
        <begin position="6"/>
        <end position="22"/>
    </location>
</feature>
<dbReference type="Proteomes" id="UP000239203">
    <property type="component" value="Unassembled WGS sequence"/>
</dbReference>
<name>A0A2S6GPQ5_9PSEU</name>
<sequence>MAWAWSIAFVVVCGYPAALLFLDRRYSVGRPPEAVARLNLRVADRGLLCGGPGRAVEAVVADLLDRDVLVLDDGHLRPTGTPGERTGLARMITETLAVTPMPLAELRDHVVGERAKHLTGRFRQLGVDGLVHAKRERLAQVGWGGLAFLQLGAVIVLSSTGSRLRDDDDVSIFQQGGAALLAALVLLVVPWALLGVRTARRLRDPRTALGHACSREVARRAGETLDLGSRVAAYGLAQPDAASRALLGDAVPAAWRVPRPRDRPDRDGHVGALTRQLLLLRFRPGVDDALRDG</sequence>
<keyword evidence="1" id="KW-1133">Transmembrane helix</keyword>
<evidence type="ECO:0000313" key="3">
    <source>
        <dbReference type="Proteomes" id="UP000239203"/>
    </source>
</evidence>
<feature type="transmembrane region" description="Helical" evidence="1">
    <location>
        <begin position="141"/>
        <end position="160"/>
    </location>
</feature>
<evidence type="ECO:0000313" key="2">
    <source>
        <dbReference type="EMBL" id="PPK67199.1"/>
    </source>
</evidence>
<evidence type="ECO:0000256" key="1">
    <source>
        <dbReference type="SAM" id="Phobius"/>
    </source>
</evidence>
<protein>
    <recommendedName>
        <fullName evidence="4">TIGR04222 domain-containing membrane protein</fullName>
    </recommendedName>
</protein>
<dbReference type="AlphaFoldDB" id="A0A2S6GPQ5"/>
<comment type="caution">
    <text evidence="2">The sequence shown here is derived from an EMBL/GenBank/DDBJ whole genome shotgun (WGS) entry which is preliminary data.</text>
</comment>
<keyword evidence="1" id="KW-0472">Membrane</keyword>